<feature type="signal peptide" evidence="5">
    <location>
        <begin position="1"/>
        <end position="20"/>
    </location>
</feature>
<dbReference type="Pfam" id="PF13442">
    <property type="entry name" value="Cytochrome_CBB3"/>
    <property type="match status" value="1"/>
</dbReference>
<evidence type="ECO:0000256" key="2">
    <source>
        <dbReference type="ARBA" id="ARBA00022723"/>
    </source>
</evidence>
<dbReference type="EMBL" id="CP136921">
    <property type="protein sequence ID" value="WOO33606.1"/>
    <property type="molecule type" value="Genomic_DNA"/>
</dbReference>
<gene>
    <name evidence="7" type="ORF">P4826_05900</name>
</gene>
<keyword evidence="8" id="KW-1185">Reference proteome</keyword>
<dbReference type="InterPro" id="IPR036909">
    <property type="entry name" value="Cyt_c-like_dom_sf"/>
</dbReference>
<evidence type="ECO:0000313" key="8">
    <source>
        <dbReference type="Proteomes" id="UP001303211"/>
    </source>
</evidence>
<accession>A0ABZ0J7J1</accession>
<name>A0ABZ0J7J1_9BURK</name>
<evidence type="ECO:0000256" key="4">
    <source>
        <dbReference type="PROSITE-ProRule" id="PRU00433"/>
    </source>
</evidence>
<organism evidence="7 8">
    <name type="scientific">Diaphorobacter limosus</name>
    <dbReference type="NCBI Taxonomy" id="3036128"/>
    <lineage>
        <taxon>Bacteria</taxon>
        <taxon>Pseudomonadati</taxon>
        <taxon>Pseudomonadota</taxon>
        <taxon>Betaproteobacteria</taxon>
        <taxon>Burkholderiales</taxon>
        <taxon>Comamonadaceae</taxon>
        <taxon>Diaphorobacter</taxon>
    </lineage>
</organism>
<dbReference type="Gene3D" id="1.10.760.10">
    <property type="entry name" value="Cytochrome c-like domain"/>
    <property type="match status" value="1"/>
</dbReference>
<evidence type="ECO:0000256" key="3">
    <source>
        <dbReference type="ARBA" id="ARBA00023004"/>
    </source>
</evidence>
<evidence type="ECO:0000256" key="1">
    <source>
        <dbReference type="ARBA" id="ARBA00022617"/>
    </source>
</evidence>
<reference evidence="7 8" key="1">
    <citation type="submission" date="2023-03" db="EMBL/GenBank/DDBJ databases">
        <title>Diaphorobacter basophil sp. nov., isolated from a sewage-treatment plant.</title>
        <authorList>
            <person name="Yang K."/>
        </authorList>
    </citation>
    <scope>NUCLEOTIDE SEQUENCE [LARGE SCALE GENOMIC DNA]</scope>
    <source>
        <strain evidence="7 8">Y-1</strain>
    </source>
</reference>
<keyword evidence="1 4" id="KW-0349">Heme</keyword>
<evidence type="ECO:0000259" key="6">
    <source>
        <dbReference type="PROSITE" id="PS51007"/>
    </source>
</evidence>
<evidence type="ECO:0000256" key="5">
    <source>
        <dbReference type="SAM" id="SignalP"/>
    </source>
</evidence>
<feature type="domain" description="Cytochrome c" evidence="6">
    <location>
        <begin position="14"/>
        <end position="107"/>
    </location>
</feature>
<protein>
    <submittedName>
        <fullName evidence="7">Cytochrome c</fullName>
    </submittedName>
</protein>
<dbReference type="PROSITE" id="PS51007">
    <property type="entry name" value="CYTC"/>
    <property type="match status" value="1"/>
</dbReference>
<dbReference type="InterPro" id="IPR009056">
    <property type="entry name" value="Cyt_c-like_dom"/>
</dbReference>
<keyword evidence="5" id="KW-0732">Signal</keyword>
<keyword evidence="3 4" id="KW-0408">Iron</keyword>
<dbReference type="SUPFAM" id="SSF46626">
    <property type="entry name" value="Cytochrome c"/>
    <property type="match status" value="1"/>
</dbReference>
<dbReference type="RefSeq" id="WP_317702971.1">
    <property type="nucleotide sequence ID" value="NZ_CP136921.1"/>
</dbReference>
<sequence length="115" mass="12040">MNRTAILAISLTLTAAAAGAQTTAAPAPERTAQLVRMVRQDCGSCHGMQLTGGLGPALTREALVAKPPEYLAAVITHGIPGTPMPPWSALLTPGEAQWIAQQLANGFPEERKQSR</sequence>
<dbReference type="Proteomes" id="UP001303211">
    <property type="component" value="Chromosome"/>
</dbReference>
<proteinExistence type="predicted"/>
<evidence type="ECO:0000313" key="7">
    <source>
        <dbReference type="EMBL" id="WOO33606.1"/>
    </source>
</evidence>
<feature type="chain" id="PRO_5046723726" evidence="5">
    <location>
        <begin position="21"/>
        <end position="115"/>
    </location>
</feature>
<keyword evidence="2 4" id="KW-0479">Metal-binding</keyword>